<evidence type="ECO:0000313" key="8">
    <source>
        <dbReference type="EMBL" id="CAB5231002.1"/>
    </source>
</evidence>
<evidence type="ECO:0000313" key="6">
    <source>
        <dbReference type="EMBL" id="CAB4194294.1"/>
    </source>
</evidence>
<evidence type="ECO:0000313" key="7">
    <source>
        <dbReference type="EMBL" id="CAB4216926.1"/>
    </source>
</evidence>
<dbReference type="EMBL" id="LR797082">
    <property type="protein sequence ID" value="CAB4185974.1"/>
    <property type="molecule type" value="Genomic_DNA"/>
</dbReference>
<proteinExistence type="predicted"/>
<dbReference type="EMBL" id="LR796987">
    <property type="protein sequence ID" value="CAB4180331.1"/>
    <property type="molecule type" value="Genomic_DNA"/>
</dbReference>
<dbReference type="EMBL" id="LR797143">
    <property type="protein sequence ID" value="CAB4189670.1"/>
    <property type="molecule type" value="Genomic_DNA"/>
</dbReference>
<evidence type="ECO:0000313" key="3">
    <source>
        <dbReference type="EMBL" id="CAB4180331.1"/>
    </source>
</evidence>
<name>A0A6J5RR51_9CAUD</name>
<evidence type="ECO:0000313" key="4">
    <source>
        <dbReference type="EMBL" id="CAB4185974.1"/>
    </source>
</evidence>
<evidence type="ECO:0000313" key="1">
    <source>
        <dbReference type="EMBL" id="CAB4145289.1"/>
    </source>
</evidence>
<accession>A0A6J5RR51</accession>
<protein>
    <submittedName>
        <fullName evidence="6">Uncharacterized protein</fullName>
    </submittedName>
</protein>
<dbReference type="EMBL" id="LR797448">
    <property type="protein sequence ID" value="CAB4216926.1"/>
    <property type="molecule type" value="Genomic_DNA"/>
</dbReference>
<reference evidence="6" key="1">
    <citation type="submission" date="2020-05" db="EMBL/GenBank/DDBJ databases">
        <authorList>
            <person name="Chiriac C."/>
            <person name="Salcher M."/>
            <person name="Ghai R."/>
            <person name="Kavagutti S V."/>
        </authorList>
    </citation>
    <scope>NUCLEOTIDE SEQUENCE</scope>
</reference>
<dbReference type="EMBL" id="LR796932">
    <property type="protein sequence ID" value="CAB4176273.1"/>
    <property type="molecule type" value="Genomic_DNA"/>
</dbReference>
<dbReference type="EMBL" id="LR797204">
    <property type="protein sequence ID" value="CAB4194294.1"/>
    <property type="molecule type" value="Genomic_DNA"/>
</dbReference>
<dbReference type="EMBL" id="LR796452">
    <property type="protein sequence ID" value="CAB4145289.1"/>
    <property type="molecule type" value="Genomic_DNA"/>
</dbReference>
<evidence type="ECO:0000313" key="5">
    <source>
        <dbReference type="EMBL" id="CAB4189670.1"/>
    </source>
</evidence>
<evidence type="ECO:0000313" key="2">
    <source>
        <dbReference type="EMBL" id="CAB4176273.1"/>
    </source>
</evidence>
<sequence>MSDVSKIFIAIASEFTGKPAFDKAGSATSKLQKSVMGLAKSLGVAFSVAAVVRYGKAAVKAASEDARAQALLATQLKNVGYQMADIGVEQFIGNMEKTSGILDDQLRPAFSKLLVATGSVAKSQELMNVVYDTAAARTLDVGTVANALSMAWGGNVKGLKALGLVYSKTELKTLTFAKIEKDLISLYKGAGKASAETFAGAMDRLNVAAKNAQETIGYALIGSLDALGKNEAINVQIGLMEDFSQAIADTITGWGFLAGKMSMGLPTVKLPSWVTSFVIGGLPALAGNALNNKKDPFRMQSPAERKKIDAENAKIEKDRIRVEKLMNKALVDNTKALKVKTKGELALDALNKMFDPQNAELSAAMAAATDQETKARLLALMAINNNDTAMAQLALNALNASDALKVFRDATIEAIKALIALIKAQLDKLNASLGIGGWSSWSNDPNAVQGGLAGAVADSFMTSGAGSVAGWRAAEGFTTSLSSTPTVNISISPAVSGLIDVIQNSTASGISTTVDRINSSYIA</sequence>
<organism evidence="6">
    <name type="scientific">uncultured Caudovirales phage</name>
    <dbReference type="NCBI Taxonomy" id="2100421"/>
    <lineage>
        <taxon>Viruses</taxon>
        <taxon>Duplodnaviria</taxon>
        <taxon>Heunggongvirae</taxon>
        <taxon>Uroviricota</taxon>
        <taxon>Caudoviricetes</taxon>
        <taxon>Peduoviridae</taxon>
        <taxon>Maltschvirus</taxon>
        <taxon>Maltschvirus maltsch</taxon>
    </lineage>
</organism>
<dbReference type="EMBL" id="LR798426">
    <property type="protein sequence ID" value="CAB5231002.1"/>
    <property type="molecule type" value="Genomic_DNA"/>
</dbReference>
<gene>
    <name evidence="3" type="ORF">UFOVP1039_19</name>
    <name evidence="4" type="ORF">UFOVP1141_22</name>
    <name evidence="5" type="ORF">UFOVP1203_13</name>
    <name evidence="6" type="ORF">UFOVP1259_14</name>
    <name evidence="7" type="ORF">UFOVP1501_2</name>
    <name evidence="8" type="ORF">UFOVP1589_13</name>
    <name evidence="1" type="ORF">UFOVP479_8</name>
    <name evidence="2" type="ORF">UFOVP977_27</name>
</gene>